<keyword evidence="4" id="KW-1185">Reference proteome</keyword>
<protein>
    <submittedName>
        <fullName evidence="3">MCT7 protein</fullName>
    </submittedName>
</protein>
<dbReference type="InterPro" id="IPR051333">
    <property type="entry name" value="CLIP_Serine_Protease"/>
</dbReference>
<gene>
    <name evidence="3" type="primary">MCT7</name>
    <name evidence="3" type="ORF">SPIL2461_LOCUS22147</name>
</gene>
<dbReference type="AlphaFoldDB" id="A0A812XYV8"/>
<name>A0A812XYV8_SYMPI</name>
<dbReference type="OrthoDB" id="10002959at2759"/>
<dbReference type="Gene3D" id="2.40.10.10">
    <property type="entry name" value="Trypsin-like serine proteases"/>
    <property type="match status" value="1"/>
</dbReference>
<dbReference type="Pfam" id="PF00089">
    <property type="entry name" value="Trypsin"/>
    <property type="match status" value="1"/>
</dbReference>
<dbReference type="PANTHER" id="PTHR24260:SF136">
    <property type="entry name" value="GH08193P-RELATED"/>
    <property type="match status" value="1"/>
</dbReference>
<dbReference type="InterPro" id="IPR001254">
    <property type="entry name" value="Trypsin_dom"/>
</dbReference>
<dbReference type="GO" id="GO:0006508">
    <property type="term" value="P:proteolysis"/>
    <property type="evidence" value="ECO:0007669"/>
    <property type="project" value="InterPro"/>
</dbReference>
<organism evidence="3 4">
    <name type="scientific">Symbiodinium pilosum</name>
    <name type="common">Dinoflagellate</name>
    <dbReference type="NCBI Taxonomy" id="2952"/>
    <lineage>
        <taxon>Eukaryota</taxon>
        <taxon>Sar</taxon>
        <taxon>Alveolata</taxon>
        <taxon>Dinophyceae</taxon>
        <taxon>Suessiales</taxon>
        <taxon>Symbiodiniaceae</taxon>
        <taxon>Symbiodinium</taxon>
    </lineage>
</organism>
<comment type="caution">
    <text evidence="3">The sequence shown here is derived from an EMBL/GenBank/DDBJ whole genome shotgun (WGS) entry which is preliminary data.</text>
</comment>
<dbReference type="SUPFAM" id="SSF50494">
    <property type="entry name" value="Trypsin-like serine proteases"/>
    <property type="match status" value="1"/>
</dbReference>
<feature type="signal peptide" evidence="1">
    <location>
        <begin position="1"/>
        <end position="18"/>
    </location>
</feature>
<dbReference type="Proteomes" id="UP000649617">
    <property type="component" value="Unassembled WGS sequence"/>
</dbReference>
<dbReference type="PANTHER" id="PTHR24260">
    <property type="match status" value="1"/>
</dbReference>
<dbReference type="InterPro" id="IPR009003">
    <property type="entry name" value="Peptidase_S1_PA"/>
</dbReference>
<evidence type="ECO:0000313" key="4">
    <source>
        <dbReference type="Proteomes" id="UP000649617"/>
    </source>
</evidence>
<sequence>MLLRFCAVLGIYAPGCSSEDRIYGNNGSHREVDWNLYSTSYPFLVSLVFEAPDDHQVCSGTLIHENYVLTAASCWYPESQNNNFEESSLVKRLSVWLHTPSGWRVARPQYLHTHRNFSRESYRDNIAIFHLMTPLVGVPVATLEQQQVEHVGEQALVAGWGAADSECKVRPKPSVLKEGDKQIASSRPCYLQTLLGRGKGPFEPGRHICTQEIQSGSAGMGCGDEGAPMLLRVNGTTVQVGLYSHKSGLRDIFVRVSAYADWINSVLTYQNFCRPPDCWGGWGGR</sequence>
<proteinExistence type="predicted"/>
<feature type="chain" id="PRO_5032620399" evidence="1">
    <location>
        <begin position="19"/>
        <end position="285"/>
    </location>
</feature>
<evidence type="ECO:0000256" key="1">
    <source>
        <dbReference type="SAM" id="SignalP"/>
    </source>
</evidence>
<dbReference type="GO" id="GO:0004252">
    <property type="term" value="F:serine-type endopeptidase activity"/>
    <property type="evidence" value="ECO:0007669"/>
    <property type="project" value="InterPro"/>
</dbReference>
<dbReference type="PROSITE" id="PS50240">
    <property type="entry name" value="TRYPSIN_DOM"/>
    <property type="match status" value="1"/>
</dbReference>
<feature type="domain" description="Peptidase S1" evidence="2">
    <location>
        <begin position="22"/>
        <end position="268"/>
    </location>
</feature>
<dbReference type="SMART" id="SM00020">
    <property type="entry name" value="Tryp_SPc"/>
    <property type="match status" value="1"/>
</dbReference>
<accession>A0A812XYV8</accession>
<reference evidence="3" key="1">
    <citation type="submission" date="2021-02" db="EMBL/GenBank/DDBJ databases">
        <authorList>
            <person name="Dougan E. K."/>
            <person name="Rhodes N."/>
            <person name="Thang M."/>
            <person name="Chan C."/>
        </authorList>
    </citation>
    <scope>NUCLEOTIDE SEQUENCE</scope>
</reference>
<dbReference type="EMBL" id="CAJNIZ010046946">
    <property type="protein sequence ID" value="CAE7759825.1"/>
    <property type="molecule type" value="Genomic_DNA"/>
</dbReference>
<keyword evidence="1" id="KW-0732">Signal</keyword>
<evidence type="ECO:0000259" key="2">
    <source>
        <dbReference type="PROSITE" id="PS50240"/>
    </source>
</evidence>
<evidence type="ECO:0000313" key="3">
    <source>
        <dbReference type="EMBL" id="CAE7759825.1"/>
    </source>
</evidence>
<dbReference type="InterPro" id="IPR043504">
    <property type="entry name" value="Peptidase_S1_PA_chymotrypsin"/>
</dbReference>